<name>A0A4U5M321_STECR</name>
<dbReference type="InterPro" id="IPR051274">
    <property type="entry name" value="3-5_Exoribonuclease"/>
</dbReference>
<comment type="caution">
    <text evidence="3">The sequence shown here is derived from an EMBL/GenBank/DDBJ whole genome shotgun (WGS) entry which is preliminary data.</text>
</comment>
<proteinExistence type="predicted"/>
<sequence length="247" mass="28419">MIEDPNEPLRCEGYQVPKHDFEFPREVSVSDEGESAEGTRGASAEHWPANARSPEAAPAEGSPPEIQRRVLPEQTSATLRFPRRHRLRVHLRGRSRLPSIIEFPAVFVDTHLKKIVSRFRTFVRPRVNPVLSAFCVELTGVNKAPRFSEAVRDEFSPGRESDEGQGRVSDQREARGGRVRGQIHRVCPRNFDHRHERRGAGSQMMWRLNLPYRIVNICKHRFMSEAYADCDLYDEDANFYEKAANRK</sequence>
<feature type="region of interest" description="Disordered" evidence="1">
    <location>
        <begin position="152"/>
        <end position="179"/>
    </location>
</feature>
<dbReference type="STRING" id="34508.A0A4U5M321"/>
<feature type="compositionally biased region" description="Basic and acidic residues" evidence="1">
    <location>
        <begin position="152"/>
        <end position="176"/>
    </location>
</feature>
<evidence type="ECO:0000256" key="1">
    <source>
        <dbReference type="SAM" id="MobiDB-lite"/>
    </source>
</evidence>
<evidence type="ECO:0000313" key="4">
    <source>
        <dbReference type="Proteomes" id="UP000298663"/>
    </source>
</evidence>
<dbReference type="Pfam" id="PF00929">
    <property type="entry name" value="RNase_T"/>
    <property type="match status" value="1"/>
</dbReference>
<accession>A0A4U5M321</accession>
<reference evidence="3 4" key="1">
    <citation type="journal article" date="2015" name="Genome Biol.">
        <title>Comparative genomics of Steinernema reveals deeply conserved gene regulatory networks.</title>
        <authorList>
            <person name="Dillman A.R."/>
            <person name="Macchietto M."/>
            <person name="Porter C.F."/>
            <person name="Rogers A."/>
            <person name="Williams B."/>
            <person name="Antoshechkin I."/>
            <person name="Lee M.M."/>
            <person name="Goodwin Z."/>
            <person name="Lu X."/>
            <person name="Lewis E.E."/>
            <person name="Goodrich-Blair H."/>
            <person name="Stock S.P."/>
            <person name="Adams B.J."/>
            <person name="Sternberg P.W."/>
            <person name="Mortazavi A."/>
        </authorList>
    </citation>
    <scope>NUCLEOTIDE SEQUENCE [LARGE SCALE GENOMIC DNA]</scope>
    <source>
        <strain evidence="3 4">ALL</strain>
    </source>
</reference>
<feature type="domain" description="Exonuclease" evidence="2">
    <location>
        <begin position="98"/>
        <end position="149"/>
    </location>
</feature>
<dbReference type="PANTHER" id="PTHR23044">
    <property type="entry name" value="3'-5' EXONUCLEASE ERI1-RELATED"/>
    <property type="match status" value="1"/>
</dbReference>
<gene>
    <name evidence="3" type="ORF">L596_027015</name>
</gene>
<dbReference type="OrthoDB" id="5775694at2759"/>
<dbReference type="Gene3D" id="3.30.420.10">
    <property type="entry name" value="Ribonuclease H-like superfamily/Ribonuclease H"/>
    <property type="match status" value="1"/>
</dbReference>
<organism evidence="3 4">
    <name type="scientific">Steinernema carpocapsae</name>
    <name type="common">Entomopathogenic nematode</name>
    <dbReference type="NCBI Taxonomy" id="34508"/>
    <lineage>
        <taxon>Eukaryota</taxon>
        <taxon>Metazoa</taxon>
        <taxon>Ecdysozoa</taxon>
        <taxon>Nematoda</taxon>
        <taxon>Chromadorea</taxon>
        <taxon>Rhabditida</taxon>
        <taxon>Tylenchina</taxon>
        <taxon>Panagrolaimomorpha</taxon>
        <taxon>Strongyloidoidea</taxon>
        <taxon>Steinernematidae</taxon>
        <taxon>Steinernema</taxon>
    </lineage>
</organism>
<dbReference type="GO" id="GO:0003676">
    <property type="term" value="F:nucleic acid binding"/>
    <property type="evidence" value="ECO:0007669"/>
    <property type="project" value="InterPro"/>
</dbReference>
<feature type="compositionally biased region" description="Low complexity" evidence="1">
    <location>
        <begin position="51"/>
        <end position="65"/>
    </location>
</feature>
<feature type="region of interest" description="Disordered" evidence="1">
    <location>
        <begin position="22"/>
        <end position="67"/>
    </location>
</feature>
<dbReference type="AlphaFoldDB" id="A0A4U5M321"/>
<evidence type="ECO:0000259" key="2">
    <source>
        <dbReference type="Pfam" id="PF00929"/>
    </source>
</evidence>
<dbReference type="EMBL" id="AZBU02000010">
    <property type="protein sequence ID" value="TKR63148.1"/>
    <property type="molecule type" value="Genomic_DNA"/>
</dbReference>
<reference evidence="3 4" key="2">
    <citation type="journal article" date="2019" name="G3 (Bethesda)">
        <title>Hybrid Assembly of the Genome of the Entomopathogenic Nematode Steinernema carpocapsae Identifies the X-Chromosome.</title>
        <authorList>
            <person name="Serra L."/>
            <person name="Macchietto M."/>
            <person name="Macias-Munoz A."/>
            <person name="McGill C.J."/>
            <person name="Rodriguez I.M."/>
            <person name="Rodriguez B."/>
            <person name="Murad R."/>
            <person name="Mortazavi A."/>
        </authorList>
    </citation>
    <scope>NUCLEOTIDE SEQUENCE [LARGE SCALE GENOMIC DNA]</scope>
    <source>
        <strain evidence="3 4">ALL</strain>
    </source>
</reference>
<dbReference type="InterPro" id="IPR013520">
    <property type="entry name" value="Ribonucl_H"/>
</dbReference>
<evidence type="ECO:0000313" key="3">
    <source>
        <dbReference type="EMBL" id="TKR63148.1"/>
    </source>
</evidence>
<dbReference type="SUPFAM" id="SSF53098">
    <property type="entry name" value="Ribonuclease H-like"/>
    <property type="match status" value="1"/>
</dbReference>
<keyword evidence="4" id="KW-1185">Reference proteome</keyword>
<dbReference type="PANTHER" id="PTHR23044:SF61">
    <property type="entry name" value="3'-5' EXORIBONUCLEASE 1-RELATED"/>
    <property type="match status" value="1"/>
</dbReference>
<dbReference type="InterPro" id="IPR012337">
    <property type="entry name" value="RNaseH-like_sf"/>
</dbReference>
<dbReference type="InterPro" id="IPR036397">
    <property type="entry name" value="RNaseH_sf"/>
</dbReference>
<dbReference type="Proteomes" id="UP000298663">
    <property type="component" value="Unassembled WGS sequence"/>
</dbReference>
<protein>
    <recommendedName>
        <fullName evidence="2">Exonuclease domain-containing protein</fullName>
    </recommendedName>
</protein>